<dbReference type="PANTHER" id="PTHR31873:SF6">
    <property type="entry name" value="ASPARTATE DEHYDROGENASE DOMAIN-CONTAINING PROTEIN"/>
    <property type="match status" value="1"/>
</dbReference>
<dbReference type="PIRSF" id="PIRSF005227">
    <property type="entry name" value="Asp_dh_NAD_syn"/>
    <property type="match status" value="1"/>
</dbReference>
<dbReference type="AlphaFoldDB" id="A0AAF0IAG0"/>
<comment type="catalytic activity">
    <reaction evidence="6">
        <text>L-aspartate + NADP(+) + H2O = oxaloacetate + NH4(+) + NADPH + H(+)</text>
        <dbReference type="Rhea" id="RHEA:11784"/>
        <dbReference type="ChEBI" id="CHEBI:15377"/>
        <dbReference type="ChEBI" id="CHEBI:15378"/>
        <dbReference type="ChEBI" id="CHEBI:16452"/>
        <dbReference type="ChEBI" id="CHEBI:28938"/>
        <dbReference type="ChEBI" id="CHEBI:29991"/>
        <dbReference type="ChEBI" id="CHEBI:57783"/>
        <dbReference type="ChEBI" id="CHEBI:58349"/>
        <dbReference type="EC" id="1.4.1.21"/>
    </reaction>
</comment>
<feature type="domain" description="Aspartate/homoserine dehydrogenase NAD-binding" evidence="8">
    <location>
        <begin position="10"/>
        <end position="126"/>
    </location>
</feature>
<dbReference type="InterPro" id="IPR022487">
    <property type="entry name" value="Asp_DH_arc"/>
</dbReference>
<accession>A0AAF0IAG0</accession>
<proteinExistence type="inferred from homology"/>
<protein>
    <recommendedName>
        <fullName evidence="6">L-aspartate dehydrogenase</fullName>
        <ecNumber evidence="6">1.4.1.21</ecNumber>
    </recommendedName>
</protein>
<keyword evidence="3 6" id="KW-0521">NADP</keyword>
<dbReference type="NCBIfam" id="NF009828">
    <property type="entry name" value="PRK13303.1-3"/>
    <property type="match status" value="1"/>
</dbReference>
<evidence type="ECO:0000259" key="8">
    <source>
        <dbReference type="Pfam" id="PF03447"/>
    </source>
</evidence>
<dbReference type="Gene3D" id="3.40.50.720">
    <property type="entry name" value="NAD(P)-binding Rossmann-like Domain"/>
    <property type="match status" value="1"/>
</dbReference>
<dbReference type="InterPro" id="IPR036291">
    <property type="entry name" value="NAD(P)-bd_dom_sf"/>
</dbReference>
<dbReference type="EMBL" id="CP091871">
    <property type="protein sequence ID" value="WEU40013.1"/>
    <property type="molecule type" value="Genomic_DNA"/>
</dbReference>
<dbReference type="KEGG" id="oyw:OdinLCB4_005960"/>
<dbReference type="InterPro" id="IPR020626">
    <property type="entry name" value="Asp_DH_prok"/>
</dbReference>
<dbReference type="Gene3D" id="3.30.360.10">
    <property type="entry name" value="Dihydrodipicolinate Reductase, domain 2"/>
    <property type="match status" value="1"/>
</dbReference>
<organism evidence="9 10">
    <name type="scientific">Odinarchaeota yellowstonii (strain LCB_4)</name>
    <dbReference type="NCBI Taxonomy" id="1841599"/>
    <lineage>
        <taxon>Archaea</taxon>
        <taxon>Promethearchaeati</taxon>
        <taxon>Candidatus Odinarchaeota</taxon>
        <taxon>Candidatus Odinarchaeia</taxon>
        <taxon>Candidatus Odinarchaeales</taxon>
        <taxon>Candidatus Odinarchaeaceae</taxon>
        <taxon>Candidatus Odinarchaeum</taxon>
    </lineage>
</organism>
<dbReference type="GO" id="GO:0009435">
    <property type="term" value="P:NAD+ biosynthetic process"/>
    <property type="evidence" value="ECO:0007669"/>
    <property type="project" value="UniProtKB-UniRule"/>
</dbReference>
<dbReference type="GO" id="GO:0033735">
    <property type="term" value="F:aspartate dehydrogenase [NAD(P)+] activity"/>
    <property type="evidence" value="ECO:0007669"/>
    <property type="project" value="UniProtKB-EC"/>
</dbReference>
<keyword evidence="5 6" id="KW-0520">NAD</keyword>
<comment type="similarity">
    <text evidence="1 6">Belongs to the L-aspartate dehydrogenase family.</text>
</comment>
<dbReference type="SUPFAM" id="SSF55347">
    <property type="entry name" value="Glyceraldehyde-3-phosphate dehydrogenase-like, C-terminal domain"/>
    <property type="match status" value="1"/>
</dbReference>
<name>A0AAF0IAG0_ODILC</name>
<dbReference type="InterPro" id="IPR005106">
    <property type="entry name" value="Asp/hSer_DH_NAD-bd"/>
</dbReference>
<evidence type="ECO:0000313" key="10">
    <source>
        <dbReference type="Proteomes" id="UP000186851"/>
    </source>
</evidence>
<comment type="miscellaneous">
    <text evidence="6">The iminoaspartate product is unstable in aqueous solution and can decompose to oxaloacetate and ammonia.</text>
</comment>
<keyword evidence="4 6" id="KW-0560">Oxidoreductase</keyword>
<dbReference type="NCBIfam" id="TIGR03855">
    <property type="entry name" value="NAD_NadX"/>
    <property type="match status" value="1"/>
</dbReference>
<comment type="function">
    <text evidence="6">Specifically catalyzes the NAD or NADP-dependent dehydrogenation of L-aspartate to iminoaspartate.</text>
</comment>
<dbReference type="Pfam" id="PF01958">
    <property type="entry name" value="Asp_DH_C"/>
    <property type="match status" value="1"/>
</dbReference>
<gene>
    <name evidence="6" type="primary">nadX</name>
    <name evidence="9" type="ORF">OdinLCB4_005960</name>
</gene>
<evidence type="ECO:0000256" key="5">
    <source>
        <dbReference type="ARBA" id="ARBA00023027"/>
    </source>
</evidence>
<feature type="domain" description="Aspartate dehydrogenase" evidence="7">
    <location>
        <begin position="174"/>
        <end position="261"/>
    </location>
</feature>
<dbReference type="Pfam" id="PF03447">
    <property type="entry name" value="NAD_binding_3"/>
    <property type="match status" value="1"/>
</dbReference>
<dbReference type="NCBIfam" id="NF009829">
    <property type="entry name" value="PRK13303.1-4"/>
    <property type="match status" value="1"/>
</dbReference>
<evidence type="ECO:0000256" key="4">
    <source>
        <dbReference type="ARBA" id="ARBA00023002"/>
    </source>
</evidence>
<feature type="binding site" evidence="6">
    <location>
        <position position="196"/>
    </location>
    <ligand>
        <name>NAD(+)</name>
        <dbReference type="ChEBI" id="CHEBI:57540"/>
    </ligand>
</feature>
<dbReference type="HAMAP" id="MF_01265">
    <property type="entry name" value="NadX"/>
    <property type="match status" value="1"/>
</dbReference>
<dbReference type="NCBIfam" id="NF009830">
    <property type="entry name" value="PRK13304.1"/>
    <property type="match status" value="1"/>
</dbReference>
<dbReference type="SUPFAM" id="SSF51735">
    <property type="entry name" value="NAD(P)-binding Rossmann-fold domains"/>
    <property type="match status" value="1"/>
</dbReference>
<dbReference type="GO" id="GO:0051287">
    <property type="term" value="F:NAD binding"/>
    <property type="evidence" value="ECO:0007669"/>
    <property type="project" value="UniProtKB-UniRule"/>
</dbReference>
<evidence type="ECO:0000256" key="2">
    <source>
        <dbReference type="ARBA" id="ARBA00022642"/>
    </source>
</evidence>
<comment type="catalytic activity">
    <reaction evidence="6">
        <text>L-aspartate + NAD(+) + H2O = oxaloacetate + NH4(+) + NADH + H(+)</text>
        <dbReference type="Rhea" id="RHEA:11788"/>
        <dbReference type="ChEBI" id="CHEBI:15377"/>
        <dbReference type="ChEBI" id="CHEBI:15378"/>
        <dbReference type="ChEBI" id="CHEBI:16452"/>
        <dbReference type="ChEBI" id="CHEBI:28938"/>
        <dbReference type="ChEBI" id="CHEBI:29991"/>
        <dbReference type="ChEBI" id="CHEBI:57540"/>
        <dbReference type="ChEBI" id="CHEBI:57945"/>
        <dbReference type="EC" id="1.4.1.21"/>
    </reaction>
</comment>
<feature type="active site" evidence="6">
    <location>
        <position position="226"/>
    </location>
</feature>
<evidence type="ECO:0000256" key="6">
    <source>
        <dbReference type="HAMAP-Rule" id="MF_01265"/>
    </source>
</evidence>
<dbReference type="GO" id="GO:0016639">
    <property type="term" value="F:oxidoreductase activity, acting on the CH-NH2 group of donors, NAD or NADP as acceptor"/>
    <property type="evidence" value="ECO:0007669"/>
    <property type="project" value="UniProtKB-UniRule"/>
</dbReference>
<evidence type="ECO:0000259" key="7">
    <source>
        <dbReference type="Pfam" id="PF01958"/>
    </source>
</evidence>
<comment type="pathway">
    <text evidence="6">Cofactor biosynthesis; NAD(+) biosynthesis; iminoaspartate from L-aspartate (dehydrogenase route): step 1/1.</text>
</comment>
<evidence type="ECO:0000256" key="1">
    <source>
        <dbReference type="ARBA" id="ARBA00008331"/>
    </source>
</evidence>
<evidence type="ECO:0000256" key="3">
    <source>
        <dbReference type="ARBA" id="ARBA00022857"/>
    </source>
</evidence>
<dbReference type="InterPro" id="IPR002811">
    <property type="entry name" value="Asp_DH"/>
</dbReference>
<reference evidence="9" key="2">
    <citation type="journal article" date="2022" name="Nat. Microbiol.">
        <title>A closed Candidatus Odinarchaeum chromosome exposes Asgard archaeal viruses.</title>
        <authorList>
            <person name="Tamarit D."/>
            <person name="Caceres E.F."/>
            <person name="Krupovic M."/>
            <person name="Nijland R."/>
            <person name="Eme L."/>
            <person name="Robinson N.P."/>
            <person name="Ettema T.J.G."/>
        </authorList>
    </citation>
    <scope>NUCLEOTIDE SEQUENCE</scope>
    <source>
        <strain evidence="9">LCB_4</strain>
    </source>
</reference>
<sequence>MVETNIGLLGCGAIGELIAEAYEEGLLEDINIIMVYDQDRLRAEKCASKISKPPKIAENINELVENPDIELIVEAASQKAVKDHALKILENGKNIMIMSVGALVDKEFYNQLVQTAKKRNKKIYIPSGAIAGVDAIKAASIGKIYEVELITRKPPSRFISDKLPAGIEINPNMKQPTVIFKGDAKTAQNFFPRSINVAATLSLASLGPELTKVTIIADPSIEENIHEIHVKGEFGTLKTYVENLPSIKNPKTSYLAALSAIKTLKKISEHIEIGT</sequence>
<dbReference type="PANTHER" id="PTHR31873">
    <property type="entry name" value="L-ASPARTATE DEHYDROGENASE-RELATED"/>
    <property type="match status" value="1"/>
</dbReference>
<dbReference type="GO" id="GO:0050661">
    <property type="term" value="F:NADP binding"/>
    <property type="evidence" value="ECO:0007669"/>
    <property type="project" value="UniProtKB-UniRule"/>
</dbReference>
<feature type="binding site" evidence="6">
    <location>
        <position position="129"/>
    </location>
    <ligand>
        <name>NAD(+)</name>
        <dbReference type="ChEBI" id="CHEBI:57540"/>
    </ligand>
</feature>
<reference evidence="9" key="1">
    <citation type="journal article" date="2017" name="Nature">
        <title>Asgard archaea illuminate the origin of eukaryotic cellular complexity.</title>
        <authorList>
            <person name="Zaremba-Niedzwiedzka K."/>
            <person name="Caceres E.F."/>
            <person name="Saw J.H."/>
            <person name="Backstrom D."/>
            <person name="Juzokaite L."/>
            <person name="Vancaester E."/>
            <person name="Seitz K.W."/>
            <person name="Anantharaman K."/>
            <person name="Starnawski P."/>
            <person name="Kjeldsen K.U."/>
            <person name="Scott M.B."/>
            <person name="Nunoura T."/>
            <person name="Banfield J.F."/>
            <person name="Schramm A."/>
            <person name="Baker B.J."/>
            <person name="Spang A."/>
            <person name="Ettema T.J.G."/>
        </authorList>
    </citation>
    <scope>NUCLEOTIDE SEQUENCE</scope>
    <source>
        <strain evidence="9">LCB_4</strain>
    </source>
</reference>
<dbReference type="Proteomes" id="UP000186851">
    <property type="component" value="Chromosome"/>
</dbReference>
<keyword evidence="2 6" id="KW-0662">Pyridine nucleotide biosynthesis</keyword>
<dbReference type="InterPro" id="IPR011182">
    <property type="entry name" value="L-Asp_DH"/>
</dbReference>
<dbReference type="EC" id="1.4.1.21" evidence="6"/>
<evidence type="ECO:0000313" key="9">
    <source>
        <dbReference type="EMBL" id="WEU40013.1"/>
    </source>
</evidence>